<gene>
    <name evidence="2" type="ORF">HDA39_005992</name>
</gene>
<evidence type="ECO:0000313" key="2">
    <source>
        <dbReference type="EMBL" id="MBB5839258.1"/>
    </source>
</evidence>
<evidence type="ECO:0000313" key="3">
    <source>
        <dbReference type="Proteomes" id="UP000549971"/>
    </source>
</evidence>
<dbReference type="SUPFAM" id="SSF55729">
    <property type="entry name" value="Acyl-CoA N-acyltransferases (Nat)"/>
    <property type="match status" value="1"/>
</dbReference>
<dbReference type="InterPro" id="IPR016181">
    <property type="entry name" value="Acyl_CoA_acyltransferase"/>
</dbReference>
<dbReference type="PANTHER" id="PTHR43792:SF1">
    <property type="entry name" value="N-ACETYLTRANSFERASE DOMAIN-CONTAINING PROTEIN"/>
    <property type="match status" value="1"/>
</dbReference>
<name>A0A7W9JBR9_9ACTN</name>
<keyword evidence="3" id="KW-1185">Reference proteome</keyword>
<dbReference type="PROSITE" id="PS51186">
    <property type="entry name" value="GNAT"/>
    <property type="match status" value="1"/>
</dbReference>
<proteinExistence type="predicted"/>
<dbReference type="Gene3D" id="3.40.630.30">
    <property type="match status" value="1"/>
</dbReference>
<dbReference type="RefSeq" id="WP_184800781.1">
    <property type="nucleotide sequence ID" value="NZ_JACHMY010000001.1"/>
</dbReference>
<dbReference type="InterPro" id="IPR000182">
    <property type="entry name" value="GNAT_dom"/>
</dbReference>
<comment type="caution">
    <text evidence="2">The sequence shown here is derived from an EMBL/GenBank/DDBJ whole genome shotgun (WGS) entry which is preliminary data.</text>
</comment>
<evidence type="ECO:0000259" key="1">
    <source>
        <dbReference type="PROSITE" id="PS51186"/>
    </source>
</evidence>
<dbReference type="EMBL" id="JACHMY010000001">
    <property type="protein sequence ID" value="MBB5839258.1"/>
    <property type="molecule type" value="Genomic_DNA"/>
</dbReference>
<reference evidence="2 3" key="1">
    <citation type="submission" date="2020-08" db="EMBL/GenBank/DDBJ databases">
        <title>Sequencing the genomes of 1000 actinobacteria strains.</title>
        <authorList>
            <person name="Klenk H.-P."/>
        </authorList>
    </citation>
    <scope>NUCLEOTIDE SEQUENCE [LARGE SCALE GENOMIC DNA]</scope>
    <source>
        <strain evidence="2 3">DSM 28967</strain>
    </source>
</reference>
<dbReference type="InterPro" id="IPR051531">
    <property type="entry name" value="N-acetyltransferase"/>
</dbReference>
<dbReference type="AlphaFoldDB" id="A0A7W9JBR9"/>
<keyword evidence="2" id="KW-0808">Transferase</keyword>
<dbReference type="Proteomes" id="UP000549971">
    <property type="component" value="Unassembled WGS sequence"/>
</dbReference>
<protein>
    <submittedName>
        <fullName evidence="2">RimJ/RimL family protein N-acetyltransferase</fullName>
    </submittedName>
</protein>
<dbReference type="Pfam" id="PF13302">
    <property type="entry name" value="Acetyltransf_3"/>
    <property type="match status" value="1"/>
</dbReference>
<dbReference type="PANTHER" id="PTHR43792">
    <property type="entry name" value="GNAT FAMILY, PUTATIVE (AFU_ORTHOLOGUE AFUA_3G00765)-RELATED-RELATED"/>
    <property type="match status" value="1"/>
</dbReference>
<organism evidence="2 3">
    <name type="scientific">Kribbella italica</name>
    <dbReference type="NCBI Taxonomy" id="1540520"/>
    <lineage>
        <taxon>Bacteria</taxon>
        <taxon>Bacillati</taxon>
        <taxon>Actinomycetota</taxon>
        <taxon>Actinomycetes</taxon>
        <taxon>Propionibacteriales</taxon>
        <taxon>Kribbellaceae</taxon>
        <taxon>Kribbella</taxon>
    </lineage>
</organism>
<accession>A0A7W9JBR9</accession>
<dbReference type="GO" id="GO:0016747">
    <property type="term" value="F:acyltransferase activity, transferring groups other than amino-acyl groups"/>
    <property type="evidence" value="ECO:0007669"/>
    <property type="project" value="InterPro"/>
</dbReference>
<feature type="domain" description="N-acetyltransferase" evidence="1">
    <location>
        <begin position="13"/>
        <end position="181"/>
    </location>
</feature>
<sequence length="187" mass="21591">MTPIEWPVSTERLSLRGYKPDDLDALWAYEQLPQVQRWLGWAPRTRDELRDAMESKSSNTTHVMVRLASTVIGHIMVMPRDSWAQMDVAIRAKGLEAELGWMFDPTYGGQGYATEAVRATIELCFDQLKLRRIHAGCFADNTASWRLMERLGLRREEHSRSTALHRDGTWHDGFTYAVLREEWPTSP</sequence>